<name>A0AAV3PMP6_LITER</name>
<evidence type="ECO:0000313" key="2">
    <source>
        <dbReference type="EMBL" id="GAA0152276.1"/>
    </source>
</evidence>
<proteinExistence type="predicted"/>
<feature type="compositionally biased region" description="Polar residues" evidence="1">
    <location>
        <begin position="18"/>
        <end position="31"/>
    </location>
</feature>
<feature type="compositionally biased region" description="Polar residues" evidence="1">
    <location>
        <begin position="1"/>
        <end position="11"/>
    </location>
</feature>
<feature type="compositionally biased region" description="Basic residues" evidence="1">
    <location>
        <begin position="230"/>
        <end position="239"/>
    </location>
</feature>
<gene>
    <name evidence="2" type="ORF">LIER_43171</name>
</gene>
<dbReference type="Proteomes" id="UP001454036">
    <property type="component" value="Unassembled WGS sequence"/>
</dbReference>
<dbReference type="EMBL" id="BAABME010033256">
    <property type="protein sequence ID" value="GAA0152276.1"/>
    <property type="molecule type" value="Genomic_DNA"/>
</dbReference>
<evidence type="ECO:0000313" key="3">
    <source>
        <dbReference type="Proteomes" id="UP001454036"/>
    </source>
</evidence>
<evidence type="ECO:0000256" key="1">
    <source>
        <dbReference type="SAM" id="MobiDB-lite"/>
    </source>
</evidence>
<protein>
    <submittedName>
        <fullName evidence="2">Uncharacterized protein</fullName>
    </submittedName>
</protein>
<feature type="compositionally biased region" description="Basic and acidic residues" evidence="1">
    <location>
        <begin position="162"/>
        <end position="209"/>
    </location>
</feature>
<accession>A0AAV3PMP6</accession>
<comment type="caution">
    <text evidence="2">The sequence shown here is derived from an EMBL/GenBank/DDBJ whole genome shotgun (WGS) entry which is preliminary data.</text>
</comment>
<reference evidence="2 3" key="1">
    <citation type="submission" date="2024-01" db="EMBL/GenBank/DDBJ databases">
        <title>The complete chloroplast genome sequence of Lithospermum erythrorhizon: insights into the phylogenetic relationship among Boraginaceae species and the maternal lineages of purple gromwells.</title>
        <authorList>
            <person name="Okada T."/>
            <person name="Watanabe K."/>
        </authorList>
    </citation>
    <scope>NUCLEOTIDE SEQUENCE [LARGE SCALE GENOMIC DNA]</scope>
</reference>
<feature type="region of interest" description="Disordered" evidence="1">
    <location>
        <begin position="1"/>
        <end position="239"/>
    </location>
</feature>
<sequence>MQEVPKSQTAAESGKAANPSSAYCSRNSPESVSEDNVDKDRPIEVDISDDDTNVSPLVKPVHPPSEETSHKPDSIQSSQEPTLAKFLSRRKGGRIKRVLRKQGAPVRFVRKSPPQPTNTEEDDDIIIVSSTAGKRRTRATTAAYEKNKEKLGSGGESSNTEKIVDSDKLEKMVAKKEMSRKGKRSTEGRSEKGNSKKRKGIEIPKKGDDFVIDDEESSGEERKGPGSSKDRKHAAKAPV</sequence>
<feature type="compositionally biased region" description="Basic and acidic residues" evidence="1">
    <location>
        <begin position="64"/>
        <end position="73"/>
    </location>
</feature>
<keyword evidence="3" id="KW-1185">Reference proteome</keyword>
<feature type="compositionally biased region" description="Basic residues" evidence="1">
    <location>
        <begin position="87"/>
        <end position="100"/>
    </location>
</feature>
<dbReference type="AlphaFoldDB" id="A0AAV3PMP6"/>
<organism evidence="2 3">
    <name type="scientific">Lithospermum erythrorhizon</name>
    <name type="common">Purple gromwell</name>
    <name type="synonym">Lithospermum officinale var. erythrorhizon</name>
    <dbReference type="NCBI Taxonomy" id="34254"/>
    <lineage>
        <taxon>Eukaryota</taxon>
        <taxon>Viridiplantae</taxon>
        <taxon>Streptophyta</taxon>
        <taxon>Embryophyta</taxon>
        <taxon>Tracheophyta</taxon>
        <taxon>Spermatophyta</taxon>
        <taxon>Magnoliopsida</taxon>
        <taxon>eudicotyledons</taxon>
        <taxon>Gunneridae</taxon>
        <taxon>Pentapetalae</taxon>
        <taxon>asterids</taxon>
        <taxon>lamiids</taxon>
        <taxon>Boraginales</taxon>
        <taxon>Boraginaceae</taxon>
        <taxon>Boraginoideae</taxon>
        <taxon>Lithospermeae</taxon>
        <taxon>Lithospermum</taxon>
    </lineage>
</organism>